<evidence type="ECO:0000313" key="9">
    <source>
        <dbReference type="EMBL" id="KAB1254040.1"/>
    </source>
</evidence>
<dbReference type="EMBL" id="JWIN03000035">
    <property type="protein sequence ID" value="KAB1254040.1"/>
    <property type="molecule type" value="Genomic_DNA"/>
</dbReference>
<dbReference type="EC" id="3.6.4.13" evidence="1"/>
<keyword evidence="9" id="KW-0689">Ribosomal protein</keyword>
<evidence type="ECO:0000256" key="3">
    <source>
        <dbReference type="ARBA" id="ARBA00022801"/>
    </source>
</evidence>
<dbReference type="PROSITE" id="PS51195">
    <property type="entry name" value="Q_MOTIF"/>
    <property type="match status" value="1"/>
</dbReference>
<dbReference type="Gene3D" id="3.40.50.300">
    <property type="entry name" value="P-loop containing nucleotide triphosphate hydrolases"/>
    <property type="match status" value="1"/>
</dbReference>
<dbReference type="GO" id="GO:0005840">
    <property type="term" value="C:ribosome"/>
    <property type="evidence" value="ECO:0007669"/>
    <property type="project" value="UniProtKB-KW"/>
</dbReference>
<gene>
    <name evidence="9" type="ORF">Cadr_000026898</name>
</gene>
<evidence type="ECO:0000259" key="8">
    <source>
        <dbReference type="PROSITE" id="PS51195"/>
    </source>
</evidence>
<dbReference type="SUPFAM" id="SSF52540">
    <property type="entry name" value="P-loop containing nucleoside triphosphate hydrolases"/>
    <property type="match status" value="1"/>
</dbReference>
<dbReference type="GO" id="GO:0016787">
    <property type="term" value="F:hydrolase activity"/>
    <property type="evidence" value="ECO:0007669"/>
    <property type="project" value="UniProtKB-KW"/>
</dbReference>
<proteinExistence type="predicted"/>
<reference evidence="9 10" key="1">
    <citation type="journal article" date="2019" name="Mol. Ecol. Resour.">
        <title>Improving Illumina assemblies with Hi-C and long reads: an example with the North African dromedary.</title>
        <authorList>
            <person name="Elbers J.P."/>
            <person name="Rogers M.F."/>
            <person name="Perelman P.L."/>
            <person name="Proskuryakova A.A."/>
            <person name="Serdyukova N.A."/>
            <person name="Johnson W.E."/>
            <person name="Horin P."/>
            <person name="Corander J."/>
            <person name="Murphy D."/>
            <person name="Burger P.A."/>
        </authorList>
    </citation>
    <scope>NUCLEOTIDE SEQUENCE [LARGE SCALE GENOMIC DNA]</scope>
    <source>
        <strain evidence="9">Drom800</strain>
        <tissue evidence="9">Blood</tissue>
    </source>
</reference>
<organism evidence="9 10">
    <name type="scientific">Camelus dromedarius</name>
    <name type="common">Dromedary</name>
    <name type="synonym">Arabian camel</name>
    <dbReference type="NCBI Taxonomy" id="9838"/>
    <lineage>
        <taxon>Eukaryota</taxon>
        <taxon>Metazoa</taxon>
        <taxon>Chordata</taxon>
        <taxon>Craniata</taxon>
        <taxon>Vertebrata</taxon>
        <taxon>Euteleostomi</taxon>
        <taxon>Mammalia</taxon>
        <taxon>Eutheria</taxon>
        <taxon>Laurasiatheria</taxon>
        <taxon>Artiodactyla</taxon>
        <taxon>Tylopoda</taxon>
        <taxon>Camelidae</taxon>
        <taxon>Camelus</taxon>
    </lineage>
</organism>
<dbReference type="GO" id="GO:0005524">
    <property type="term" value="F:ATP binding"/>
    <property type="evidence" value="ECO:0007669"/>
    <property type="project" value="UniProtKB-KW"/>
</dbReference>
<dbReference type="Proteomes" id="UP000299084">
    <property type="component" value="Unassembled WGS sequence"/>
</dbReference>
<keyword evidence="3" id="KW-0378">Hydrolase</keyword>
<keyword evidence="9" id="KW-0687">Ribonucleoprotein</keyword>
<keyword evidence="4" id="KW-0347">Helicase</keyword>
<evidence type="ECO:0000313" key="10">
    <source>
        <dbReference type="Proteomes" id="UP000299084"/>
    </source>
</evidence>
<evidence type="ECO:0000256" key="7">
    <source>
        <dbReference type="SAM" id="MobiDB-lite"/>
    </source>
</evidence>
<dbReference type="InterPro" id="IPR014014">
    <property type="entry name" value="RNA_helicase_DEAD_Q_motif"/>
</dbReference>
<protein>
    <recommendedName>
        <fullName evidence="1">RNA helicase</fullName>
        <ecNumber evidence="1">3.6.4.13</ecNumber>
    </recommendedName>
</protein>
<keyword evidence="10" id="KW-1185">Reference proteome</keyword>
<feature type="short sequence motif" description="Q motif" evidence="6">
    <location>
        <begin position="50"/>
        <end position="78"/>
    </location>
</feature>
<keyword evidence="5" id="KW-0067">ATP-binding</keyword>
<name>A0A5N4C589_CAMDR</name>
<dbReference type="InterPro" id="IPR027417">
    <property type="entry name" value="P-loop_NTPase"/>
</dbReference>
<dbReference type="Gene3D" id="6.10.140.1730">
    <property type="match status" value="1"/>
</dbReference>
<evidence type="ECO:0000256" key="2">
    <source>
        <dbReference type="ARBA" id="ARBA00022741"/>
    </source>
</evidence>
<feature type="domain" description="DEAD-box RNA helicase Q" evidence="8">
    <location>
        <begin position="50"/>
        <end position="78"/>
    </location>
</feature>
<evidence type="ECO:0000256" key="1">
    <source>
        <dbReference type="ARBA" id="ARBA00012552"/>
    </source>
</evidence>
<comment type="caution">
    <text evidence="9">The sequence shown here is derived from an EMBL/GenBank/DDBJ whole genome shotgun (WGS) entry which is preliminary data.</text>
</comment>
<feature type="region of interest" description="Disordered" evidence="7">
    <location>
        <begin position="193"/>
        <end position="213"/>
    </location>
</feature>
<evidence type="ECO:0000256" key="4">
    <source>
        <dbReference type="ARBA" id="ARBA00022806"/>
    </source>
</evidence>
<sequence>MLMQRRQMKKRKDVAAQSLLNKLIRSNLFDNTNQVEVLQRDPNSPLYSVKSFEELRLKPQLLQRVYAMGFNRPSKIQENALPLMLAEPSGVDPKFLRNTRFAKKHNKKGLKKMQANNAKATSALAEAVKALRKPKEVKPKVPKGSSHKLSRLAYTAHPKLGKRACACIAKGLRLCRPKAKDKAQTKAIAVAAAAAAAQAQAPKGPQAPTKAPE</sequence>
<dbReference type="AlphaFoldDB" id="A0A5N4C589"/>
<accession>A0A5N4C589</accession>
<dbReference type="Gene3D" id="6.10.250.2170">
    <property type="match status" value="1"/>
</dbReference>
<evidence type="ECO:0000256" key="6">
    <source>
        <dbReference type="PROSITE-ProRule" id="PRU00552"/>
    </source>
</evidence>
<evidence type="ECO:0000256" key="5">
    <source>
        <dbReference type="ARBA" id="ARBA00022840"/>
    </source>
</evidence>
<dbReference type="GO" id="GO:0003724">
    <property type="term" value="F:RNA helicase activity"/>
    <property type="evidence" value="ECO:0007669"/>
    <property type="project" value="UniProtKB-EC"/>
</dbReference>
<keyword evidence="2" id="KW-0547">Nucleotide-binding</keyword>